<protein>
    <submittedName>
        <fullName evidence="2">Uncharacterized protein</fullName>
    </submittedName>
</protein>
<evidence type="ECO:0000256" key="1">
    <source>
        <dbReference type="SAM" id="Phobius"/>
    </source>
</evidence>
<comment type="caution">
    <text evidence="2">The sequence shown here is derived from an EMBL/GenBank/DDBJ whole genome shotgun (WGS) entry which is preliminary data.</text>
</comment>
<proteinExistence type="predicted"/>
<accession>A0A327N9R3</accession>
<name>A0A327N9R3_PSEFL</name>
<dbReference type="EMBL" id="QLIN01000002">
    <property type="protein sequence ID" value="RAI71483.1"/>
    <property type="molecule type" value="Genomic_DNA"/>
</dbReference>
<dbReference type="Proteomes" id="UP000249493">
    <property type="component" value="Unassembled WGS sequence"/>
</dbReference>
<keyword evidence="1" id="KW-1133">Transmembrane helix</keyword>
<evidence type="ECO:0000313" key="3">
    <source>
        <dbReference type="Proteomes" id="UP000249493"/>
    </source>
</evidence>
<keyword evidence="1" id="KW-0472">Membrane</keyword>
<gene>
    <name evidence="2" type="ORF">DOZ80_06500</name>
</gene>
<organism evidence="2 3">
    <name type="scientific">Pseudomonas fluorescens</name>
    <dbReference type="NCBI Taxonomy" id="294"/>
    <lineage>
        <taxon>Bacteria</taxon>
        <taxon>Pseudomonadati</taxon>
        <taxon>Pseudomonadota</taxon>
        <taxon>Gammaproteobacteria</taxon>
        <taxon>Pseudomonadales</taxon>
        <taxon>Pseudomonadaceae</taxon>
        <taxon>Pseudomonas</taxon>
    </lineage>
</organism>
<reference evidence="2 3" key="1">
    <citation type="submission" date="2018-06" db="EMBL/GenBank/DDBJ databases">
        <authorList>
            <person name="Zhirakovskaya E."/>
        </authorList>
    </citation>
    <scope>NUCLEOTIDE SEQUENCE [LARGE SCALE GENOMIC DNA]</scope>
    <source>
        <strain evidence="2 3">LY3</strain>
    </source>
</reference>
<evidence type="ECO:0000313" key="2">
    <source>
        <dbReference type="EMBL" id="RAI71483.1"/>
    </source>
</evidence>
<sequence>MVVNDNAQNRMLSGALRFFASKLAPTVILCFTYIQQTASPQRSPRLRCAASHPYIAEGPA</sequence>
<feature type="transmembrane region" description="Helical" evidence="1">
    <location>
        <begin position="15"/>
        <end position="34"/>
    </location>
</feature>
<keyword evidence="1" id="KW-0812">Transmembrane</keyword>
<dbReference type="AlphaFoldDB" id="A0A327N9R3"/>